<reference evidence="1" key="1">
    <citation type="submission" date="2021-01" db="EMBL/GenBank/DDBJ databases">
        <title>Chromosome-level genome assembly of a human fungal pathogen reveals clustering of transcriptionally co-regulated genes.</title>
        <authorList>
            <person name="Voorhies M."/>
            <person name="Cohen S."/>
            <person name="Shea T.P."/>
            <person name="Petrus S."/>
            <person name="Munoz J.F."/>
            <person name="Poplawski S."/>
            <person name="Goldman W.E."/>
            <person name="Michael T."/>
            <person name="Cuomo C.A."/>
            <person name="Sil A."/>
            <person name="Beyhan S."/>
        </authorList>
    </citation>
    <scope>NUCLEOTIDE SEQUENCE</scope>
    <source>
        <strain evidence="1">WU24</strain>
    </source>
</reference>
<sequence length="171" mass="18383">MASNLWEQEKNNGALLHSSMADGRGILRVVDLAEVKNMGSRSIQVPAMVILGGSGEKYKFAGLTKGCLSWIEGGWVGFVGGAPILSGAWDACLGEPLVRVKEEDDVADDDADNDADDRGARTLREARMHSLPSAQSLRFGTILDVEQHALLNSNSRLSSSEGKRAVDQQFP</sequence>
<dbReference type="AlphaFoldDB" id="A0A8A1MC88"/>
<gene>
    <name evidence="1" type="ORF">I7I51_03934</name>
</gene>
<dbReference type="Proteomes" id="UP000663671">
    <property type="component" value="Chromosome 5"/>
</dbReference>
<proteinExistence type="predicted"/>
<name>A0A8A1MC88_AJECA</name>
<evidence type="ECO:0000313" key="2">
    <source>
        <dbReference type="Proteomes" id="UP000663671"/>
    </source>
</evidence>
<evidence type="ECO:0000313" key="1">
    <source>
        <dbReference type="EMBL" id="QSS61757.1"/>
    </source>
</evidence>
<organism evidence="1 2">
    <name type="scientific">Ajellomyces capsulatus</name>
    <name type="common">Darling's disease fungus</name>
    <name type="synonym">Histoplasma capsulatum</name>
    <dbReference type="NCBI Taxonomy" id="5037"/>
    <lineage>
        <taxon>Eukaryota</taxon>
        <taxon>Fungi</taxon>
        <taxon>Dikarya</taxon>
        <taxon>Ascomycota</taxon>
        <taxon>Pezizomycotina</taxon>
        <taxon>Eurotiomycetes</taxon>
        <taxon>Eurotiomycetidae</taxon>
        <taxon>Onygenales</taxon>
        <taxon>Ajellomycetaceae</taxon>
        <taxon>Histoplasma</taxon>
    </lineage>
</organism>
<dbReference type="OrthoDB" id="10604254at2759"/>
<protein>
    <submittedName>
        <fullName evidence="1">Uncharacterized protein</fullName>
    </submittedName>
</protein>
<accession>A0A8A1MC88</accession>
<dbReference type="EMBL" id="CP069111">
    <property type="protein sequence ID" value="QSS61757.1"/>
    <property type="molecule type" value="Genomic_DNA"/>
</dbReference>
<dbReference type="VEuPathDB" id="FungiDB:I7I51_03934"/>